<dbReference type="AlphaFoldDB" id="A0A9P8CY23"/>
<organism evidence="2 3">
    <name type="scientific">Mortierella alpina</name>
    <name type="common">Oleaginous fungus</name>
    <name type="synonym">Mortierella renispora</name>
    <dbReference type="NCBI Taxonomy" id="64518"/>
    <lineage>
        <taxon>Eukaryota</taxon>
        <taxon>Fungi</taxon>
        <taxon>Fungi incertae sedis</taxon>
        <taxon>Mucoromycota</taxon>
        <taxon>Mortierellomycotina</taxon>
        <taxon>Mortierellomycetes</taxon>
        <taxon>Mortierellales</taxon>
        <taxon>Mortierellaceae</taxon>
        <taxon>Mortierella</taxon>
    </lineage>
</organism>
<name>A0A9P8CY23_MORAP</name>
<feature type="region of interest" description="Disordered" evidence="1">
    <location>
        <begin position="225"/>
        <end position="298"/>
    </location>
</feature>
<comment type="caution">
    <text evidence="2">The sequence shown here is derived from an EMBL/GenBank/DDBJ whole genome shotgun (WGS) entry which is preliminary data.</text>
</comment>
<dbReference type="EMBL" id="JAIFTL010000079">
    <property type="protein sequence ID" value="KAG9324037.1"/>
    <property type="molecule type" value="Genomic_DNA"/>
</dbReference>
<feature type="compositionally biased region" description="Low complexity" evidence="1">
    <location>
        <begin position="282"/>
        <end position="298"/>
    </location>
</feature>
<feature type="compositionally biased region" description="Low complexity" evidence="1">
    <location>
        <begin position="145"/>
        <end position="163"/>
    </location>
</feature>
<protein>
    <submittedName>
        <fullName evidence="2">Uncharacterized protein</fullName>
    </submittedName>
</protein>
<feature type="region of interest" description="Disordered" evidence="1">
    <location>
        <begin position="1"/>
        <end position="211"/>
    </location>
</feature>
<accession>A0A9P8CY23</accession>
<gene>
    <name evidence="2" type="ORF">KVV02_004714</name>
</gene>
<dbReference type="Proteomes" id="UP000717515">
    <property type="component" value="Unassembled WGS sequence"/>
</dbReference>
<feature type="compositionally biased region" description="Basic residues" evidence="1">
    <location>
        <begin position="15"/>
        <end position="25"/>
    </location>
</feature>
<feature type="compositionally biased region" description="Gly residues" evidence="1">
    <location>
        <begin position="664"/>
        <end position="675"/>
    </location>
</feature>
<feature type="region of interest" description="Disordered" evidence="1">
    <location>
        <begin position="313"/>
        <end position="417"/>
    </location>
</feature>
<feature type="region of interest" description="Disordered" evidence="1">
    <location>
        <begin position="535"/>
        <end position="579"/>
    </location>
</feature>
<evidence type="ECO:0000256" key="1">
    <source>
        <dbReference type="SAM" id="MobiDB-lite"/>
    </source>
</evidence>
<feature type="compositionally biased region" description="Basic residues" evidence="1">
    <location>
        <begin position="551"/>
        <end position="561"/>
    </location>
</feature>
<feature type="compositionally biased region" description="Polar residues" evidence="1">
    <location>
        <begin position="107"/>
        <end position="117"/>
    </location>
</feature>
<feature type="compositionally biased region" description="Low complexity" evidence="1">
    <location>
        <begin position="320"/>
        <end position="335"/>
    </location>
</feature>
<sequence length="699" mass="75543">MSVLATVHSSSPLGGHRHHHHRHQTQHSVRDQTSTQPPLQRKRAVPVPGTDLTSLKTSLSQTSLQEGMQNSRGLNSTSDTSSSTSSLPSLAQAAHSPRLDSAIDLQETPSSSDNKATNKALRVVPADDTQVSQSSRRPAQRPRHQQQAFQNSPYSQSNNSSSNLTLQGHTCSKESKPSPPSLRVSMDGHRSAYKTNTSSKEAGDGDDGEDSYFGDILDKYCHSDDDLHSPSSASPTSPFSTASTWSDFGSPHPPTPPTSSRPRQSADKIVTPPRRATHLRNSISQQSQASSSAESSPMLSASAKFNAYLHAGSNRDSRDSLSLSSQSVSSSNQSSPTPTTRSYSKRPVPVPGGSASTSSPRASVLSTTSFLSQNHSTPDLRESRPEPPAKDSSRRALKSSNSQLSLLSSDSHSPGHLNTISDVVEAARRRTRTVSTSSVSSSLSGINPYADSAATSYGLTPSEMLSQRFDDRARIMRQDSFTSIASSRATNQGGIVSSRAVKSALSKTPIARARAKEMLGPRKVIFGEMITIVSIERPETPPPPPSPADKKKAKKKAKKSSSKAGPHPDPEYDSDYYNAPYTQEPAEVVVTLAPWIGNPNYDEEKQNSKFYYPDEEDEEEGYDDDGYGYNASYENDIRRGPDEDDDDYDEDYDEDEDEDDLGDGGKAWGNGIAGGGGVLPKKKGGIFKFKRAVNRLLRN</sequence>
<feature type="compositionally biased region" description="Low complexity" evidence="1">
    <location>
        <begin position="229"/>
        <end position="246"/>
    </location>
</feature>
<feature type="region of interest" description="Disordered" evidence="1">
    <location>
        <begin position="597"/>
        <end position="675"/>
    </location>
</feature>
<feature type="compositionally biased region" description="Low complexity" evidence="1">
    <location>
        <begin position="50"/>
        <end position="64"/>
    </location>
</feature>
<feature type="compositionally biased region" description="Polar residues" evidence="1">
    <location>
        <begin position="354"/>
        <end position="377"/>
    </location>
</feature>
<proteinExistence type="predicted"/>
<evidence type="ECO:0000313" key="2">
    <source>
        <dbReference type="EMBL" id="KAG9324037.1"/>
    </source>
</evidence>
<feature type="compositionally biased region" description="Basic and acidic residues" evidence="1">
    <location>
        <begin position="378"/>
        <end position="394"/>
    </location>
</feature>
<feature type="compositionally biased region" description="Acidic residues" evidence="1">
    <location>
        <begin position="642"/>
        <end position="662"/>
    </location>
</feature>
<reference evidence="2" key="1">
    <citation type="submission" date="2021-07" db="EMBL/GenBank/DDBJ databases">
        <title>Draft genome of Mortierella alpina, strain LL118, isolated from an aspen leaf litter sample.</title>
        <authorList>
            <person name="Yang S."/>
            <person name="Vinatzer B.A."/>
        </authorList>
    </citation>
    <scope>NUCLEOTIDE SEQUENCE</scope>
    <source>
        <strain evidence="2">LL118</strain>
    </source>
</reference>
<evidence type="ECO:0000313" key="3">
    <source>
        <dbReference type="Proteomes" id="UP000717515"/>
    </source>
</evidence>
<feature type="compositionally biased region" description="Low complexity" evidence="1">
    <location>
        <begin position="398"/>
        <end position="412"/>
    </location>
</feature>
<feature type="compositionally biased region" description="Acidic residues" evidence="1">
    <location>
        <begin position="613"/>
        <end position="626"/>
    </location>
</feature>
<feature type="compositionally biased region" description="Low complexity" evidence="1">
    <location>
        <begin position="71"/>
        <end position="90"/>
    </location>
</feature>